<dbReference type="GO" id="GO:0003723">
    <property type="term" value="F:RNA binding"/>
    <property type="evidence" value="ECO:0007669"/>
    <property type="project" value="InterPro"/>
</dbReference>
<protein>
    <recommendedName>
        <fullName evidence="1">Helicase SMUBP-2/HCS1 1B domain-containing protein</fullName>
    </recommendedName>
</protein>
<accession>A0A2T3B842</accession>
<dbReference type="InterPro" id="IPR027417">
    <property type="entry name" value="P-loop_NTPase"/>
</dbReference>
<organism evidence="2 3">
    <name type="scientific">Amorphotheca resinae ATCC 22711</name>
    <dbReference type="NCBI Taxonomy" id="857342"/>
    <lineage>
        <taxon>Eukaryota</taxon>
        <taxon>Fungi</taxon>
        <taxon>Dikarya</taxon>
        <taxon>Ascomycota</taxon>
        <taxon>Pezizomycotina</taxon>
        <taxon>Leotiomycetes</taxon>
        <taxon>Helotiales</taxon>
        <taxon>Amorphothecaceae</taxon>
        <taxon>Amorphotheca</taxon>
    </lineage>
</organism>
<dbReference type="EMBL" id="KZ679008">
    <property type="protein sequence ID" value="PSS23044.1"/>
    <property type="molecule type" value="Genomic_DNA"/>
</dbReference>
<dbReference type="Proteomes" id="UP000241818">
    <property type="component" value="Unassembled WGS sequence"/>
</dbReference>
<feature type="domain" description="Helicase SMUBP-2/HCS1 1B" evidence="1">
    <location>
        <begin position="16"/>
        <end position="140"/>
    </location>
</feature>
<evidence type="ECO:0000259" key="1">
    <source>
        <dbReference type="Pfam" id="PF21138"/>
    </source>
</evidence>
<dbReference type="OrthoDB" id="6513042at2759"/>
<dbReference type="InParanoid" id="A0A2T3B842"/>
<gene>
    <name evidence="2" type="ORF">M430DRAFT_212564</name>
</gene>
<dbReference type="InterPro" id="IPR048761">
    <property type="entry name" value="SMUBP-2_HCS1_1B"/>
</dbReference>
<dbReference type="Gene3D" id="2.40.30.270">
    <property type="match status" value="1"/>
</dbReference>
<dbReference type="GeneID" id="36572558"/>
<dbReference type="RefSeq" id="XP_024723090.1">
    <property type="nucleotide sequence ID" value="XM_024864477.1"/>
</dbReference>
<dbReference type="AlphaFoldDB" id="A0A2T3B842"/>
<keyword evidence="3" id="KW-1185">Reference proteome</keyword>
<proteinExistence type="predicted"/>
<evidence type="ECO:0000313" key="3">
    <source>
        <dbReference type="Proteomes" id="UP000241818"/>
    </source>
</evidence>
<reference evidence="2 3" key="1">
    <citation type="journal article" date="2018" name="New Phytol.">
        <title>Comparative genomics and transcriptomics depict ericoid mycorrhizal fungi as versatile saprotrophs and plant mutualists.</title>
        <authorList>
            <person name="Martino E."/>
            <person name="Morin E."/>
            <person name="Grelet G.A."/>
            <person name="Kuo A."/>
            <person name="Kohler A."/>
            <person name="Daghino S."/>
            <person name="Barry K.W."/>
            <person name="Cichocki N."/>
            <person name="Clum A."/>
            <person name="Dockter R.B."/>
            <person name="Hainaut M."/>
            <person name="Kuo R.C."/>
            <person name="LaButti K."/>
            <person name="Lindahl B.D."/>
            <person name="Lindquist E.A."/>
            <person name="Lipzen A."/>
            <person name="Khouja H.R."/>
            <person name="Magnuson J."/>
            <person name="Murat C."/>
            <person name="Ohm R.A."/>
            <person name="Singer S.W."/>
            <person name="Spatafora J.W."/>
            <person name="Wang M."/>
            <person name="Veneault-Fourrey C."/>
            <person name="Henrissat B."/>
            <person name="Grigoriev I.V."/>
            <person name="Martin F.M."/>
            <person name="Perotto S."/>
        </authorList>
    </citation>
    <scope>NUCLEOTIDE SEQUENCE [LARGE SCALE GENOMIC DNA]</scope>
    <source>
        <strain evidence="2 3">ATCC 22711</strain>
    </source>
</reference>
<sequence>MAPQGAVDIPSFAGTQLALLDAELQSELSETASLISNTSPTALQRAGIAITNLSLSSQRTGLGGKTVVELGPDPATARAEGELPEHGIRVGDIVVLAEQPAGSAKKREVRELEAKGSRGVVTRVGRSAVWVALDAEDDDNVIGMKRLWLVKLANDVTYKRWVLFRNVVLK</sequence>
<name>A0A2T3B842_AMORE</name>
<evidence type="ECO:0000313" key="2">
    <source>
        <dbReference type="EMBL" id="PSS23044.1"/>
    </source>
</evidence>
<dbReference type="FunFam" id="2.40.30.270:FF:000006">
    <property type="entry name" value="Similar to DNA helicase"/>
    <property type="match status" value="1"/>
</dbReference>
<dbReference type="Gene3D" id="3.40.50.300">
    <property type="entry name" value="P-loop containing nucleotide triphosphate hydrolases"/>
    <property type="match status" value="1"/>
</dbReference>
<dbReference type="Pfam" id="PF21138">
    <property type="entry name" value="SMUBP-2_HCS1_1B"/>
    <property type="match status" value="1"/>
</dbReference>